<dbReference type="EC" id="3.6.1.55" evidence="12"/>
<evidence type="ECO:0000259" key="18">
    <source>
        <dbReference type="PROSITE" id="PS51462"/>
    </source>
</evidence>
<keyword evidence="3" id="KW-0515">Mutator protein</keyword>
<dbReference type="SUPFAM" id="SSF55811">
    <property type="entry name" value="Nudix"/>
    <property type="match status" value="1"/>
</dbReference>
<dbReference type="GO" id="GO:0006260">
    <property type="term" value="P:DNA replication"/>
    <property type="evidence" value="ECO:0007669"/>
    <property type="project" value="UniProtKB-KW"/>
</dbReference>
<feature type="domain" description="Nudix hydrolase" evidence="18">
    <location>
        <begin position="6"/>
        <end position="131"/>
    </location>
</feature>
<evidence type="ECO:0000256" key="16">
    <source>
        <dbReference type="ARBA" id="ARBA00042798"/>
    </source>
</evidence>
<dbReference type="GO" id="GO:0006281">
    <property type="term" value="P:DNA repair"/>
    <property type="evidence" value="ECO:0007669"/>
    <property type="project" value="UniProtKB-KW"/>
</dbReference>
<dbReference type="GO" id="GO:0046872">
    <property type="term" value="F:metal ion binding"/>
    <property type="evidence" value="ECO:0007669"/>
    <property type="project" value="UniProtKB-KW"/>
</dbReference>
<evidence type="ECO:0000256" key="12">
    <source>
        <dbReference type="ARBA" id="ARBA00038905"/>
    </source>
</evidence>
<evidence type="ECO:0000256" key="2">
    <source>
        <dbReference type="ARBA" id="ARBA00005582"/>
    </source>
</evidence>
<dbReference type="EMBL" id="CP159925">
    <property type="protein sequence ID" value="XCO74339.1"/>
    <property type="molecule type" value="Genomic_DNA"/>
</dbReference>
<evidence type="ECO:0000256" key="15">
    <source>
        <dbReference type="ARBA" id="ARBA00041979"/>
    </source>
</evidence>
<evidence type="ECO:0000256" key="3">
    <source>
        <dbReference type="ARBA" id="ARBA00022457"/>
    </source>
</evidence>
<sequence>MNSESHRVGLVGALLMRDGLVLLGLRAGFKRLAPNRWDMLGGHVEPGETPEQALRREIEEEAGVRIDACAPLAEVERDGIRLRIYRVDAWRGEPQACGDEHRCLHWFEPAQAAARPDLSDPWMRELLLKLA</sequence>
<organism evidence="19">
    <name type="scientific">Lysobacter firmicutimachus</name>
    <dbReference type="NCBI Taxonomy" id="1792846"/>
    <lineage>
        <taxon>Bacteria</taxon>
        <taxon>Pseudomonadati</taxon>
        <taxon>Pseudomonadota</taxon>
        <taxon>Gammaproteobacteria</taxon>
        <taxon>Lysobacterales</taxon>
        <taxon>Lysobacteraceae</taxon>
        <taxon>Lysobacter</taxon>
    </lineage>
</organism>
<evidence type="ECO:0000313" key="19">
    <source>
        <dbReference type="EMBL" id="XCO74339.1"/>
    </source>
</evidence>
<dbReference type="InterPro" id="IPR020084">
    <property type="entry name" value="NUDIX_hydrolase_CS"/>
</dbReference>
<keyword evidence="5" id="KW-0479">Metal-binding</keyword>
<comment type="catalytic activity">
    <reaction evidence="10">
        <text>8-oxo-dGTP + H2O = 8-oxo-dGMP + diphosphate + H(+)</text>
        <dbReference type="Rhea" id="RHEA:31575"/>
        <dbReference type="ChEBI" id="CHEBI:15377"/>
        <dbReference type="ChEBI" id="CHEBI:15378"/>
        <dbReference type="ChEBI" id="CHEBI:33019"/>
        <dbReference type="ChEBI" id="CHEBI:63224"/>
        <dbReference type="ChEBI" id="CHEBI:77896"/>
        <dbReference type="EC" id="3.6.1.55"/>
    </reaction>
</comment>
<dbReference type="InterPro" id="IPR000086">
    <property type="entry name" value="NUDIX_hydrolase_dom"/>
</dbReference>
<evidence type="ECO:0000256" key="5">
    <source>
        <dbReference type="ARBA" id="ARBA00022723"/>
    </source>
</evidence>
<keyword evidence="7 17" id="KW-0378">Hydrolase</keyword>
<protein>
    <recommendedName>
        <fullName evidence="13">8-oxo-dGTP diphosphatase</fullName>
        <ecNumber evidence="12">3.6.1.55</ecNumber>
    </recommendedName>
    <alternativeName>
        <fullName evidence="16">7,8-dihydro-8-oxoguanine-triphosphatase</fullName>
    </alternativeName>
    <alternativeName>
        <fullName evidence="15">Mutator protein MutT</fullName>
    </alternativeName>
    <alternativeName>
        <fullName evidence="14">dGTP pyrophosphohydrolase</fullName>
    </alternativeName>
</protein>
<comment type="catalytic activity">
    <reaction evidence="11">
        <text>8-oxo-GTP + H2O = 8-oxo-GMP + diphosphate + H(+)</text>
        <dbReference type="Rhea" id="RHEA:67616"/>
        <dbReference type="ChEBI" id="CHEBI:15377"/>
        <dbReference type="ChEBI" id="CHEBI:15378"/>
        <dbReference type="ChEBI" id="CHEBI:33019"/>
        <dbReference type="ChEBI" id="CHEBI:143553"/>
        <dbReference type="ChEBI" id="CHEBI:145694"/>
    </reaction>
</comment>
<dbReference type="GO" id="GO:0008413">
    <property type="term" value="F:8-oxo-7,8-dihydroguanosine triphosphate pyrophosphatase activity"/>
    <property type="evidence" value="ECO:0007669"/>
    <property type="project" value="TreeGrafter"/>
</dbReference>
<keyword evidence="6" id="KW-0227">DNA damage</keyword>
<dbReference type="AlphaFoldDB" id="A0AAU8MSJ0"/>
<dbReference type="PANTHER" id="PTHR47707">
    <property type="entry name" value="8-OXO-DGTP DIPHOSPHATASE"/>
    <property type="match status" value="1"/>
</dbReference>
<evidence type="ECO:0000256" key="6">
    <source>
        <dbReference type="ARBA" id="ARBA00022763"/>
    </source>
</evidence>
<evidence type="ECO:0000256" key="11">
    <source>
        <dbReference type="ARBA" id="ARBA00036904"/>
    </source>
</evidence>
<dbReference type="Gene3D" id="3.90.79.10">
    <property type="entry name" value="Nucleoside Triphosphate Pyrophosphohydrolase"/>
    <property type="match status" value="1"/>
</dbReference>
<dbReference type="InterPro" id="IPR015797">
    <property type="entry name" value="NUDIX_hydrolase-like_dom_sf"/>
</dbReference>
<evidence type="ECO:0000256" key="13">
    <source>
        <dbReference type="ARBA" id="ARBA00040794"/>
    </source>
</evidence>
<dbReference type="GO" id="GO:0044716">
    <property type="term" value="F:8-oxo-GDP phosphatase activity"/>
    <property type="evidence" value="ECO:0007669"/>
    <property type="project" value="TreeGrafter"/>
</dbReference>
<evidence type="ECO:0000256" key="17">
    <source>
        <dbReference type="RuleBase" id="RU003476"/>
    </source>
</evidence>
<evidence type="ECO:0000256" key="7">
    <source>
        <dbReference type="ARBA" id="ARBA00022801"/>
    </source>
</evidence>
<dbReference type="PANTHER" id="PTHR47707:SF1">
    <property type="entry name" value="NUDIX HYDROLASE FAMILY PROTEIN"/>
    <property type="match status" value="1"/>
</dbReference>
<evidence type="ECO:0000256" key="9">
    <source>
        <dbReference type="ARBA" id="ARBA00023204"/>
    </source>
</evidence>
<evidence type="ECO:0000256" key="4">
    <source>
        <dbReference type="ARBA" id="ARBA00022705"/>
    </source>
</evidence>
<proteinExistence type="inferred from homology"/>
<comment type="similarity">
    <text evidence="2 17">Belongs to the Nudix hydrolase family.</text>
</comment>
<reference evidence="19" key="1">
    <citation type="submission" date="2024-06" db="EMBL/GenBank/DDBJ databases">
        <authorList>
            <person name="Li S."/>
        </authorList>
    </citation>
    <scope>NUCLEOTIDE SEQUENCE</scope>
    <source>
        <strain evidence="19">SR10</strain>
    </source>
</reference>
<keyword evidence="4" id="KW-0235">DNA replication</keyword>
<dbReference type="PRINTS" id="PR00502">
    <property type="entry name" value="NUDIXFAMILY"/>
</dbReference>
<evidence type="ECO:0000256" key="10">
    <source>
        <dbReference type="ARBA" id="ARBA00035861"/>
    </source>
</evidence>
<dbReference type="PROSITE" id="PS51462">
    <property type="entry name" value="NUDIX"/>
    <property type="match status" value="1"/>
</dbReference>
<dbReference type="PROSITE" id="PS00893">
    <property type="entry name" value="NUDIX_BOX"/>
    <property type="match status" value="1"/>
</dbReference>
<comment type="cofactor">
    <cofactor evidence="1">
        <name>Mg(2+)</name>
        <dbReference type="ChEBI" id="CHEBI:18420"/>
    </cofactor>
</comment>
<evidence type="ECO:0000256" key="14">
    <source>
        <dbReference type="ARBA" id="ARBA00041592"/>
    </source>
</evidence>
<dbReference type="InterPro" id="IPR047127">
    <property type="entry name" value="MutT-like"/>
</dbReference>
<dbReference type="InterPro" id="IPR020476">
    <property type="entry name" value="Nudix_hydrolase"/>
</dbReference>
<dbReference type="RefSeq" id="WP_363797187.1">
    <property type="nucleotide sequence ID" value="NZ_CP159925.1"/>
</dbReference>
<gene>
    <name evidence="19" type="ORF">ABU614_18440</name>
</gene>
<name>A0AAU8MSJ0_9GAMM</name>
<evidence type="ECO:0000256" key="8">
    <source>
        <dbReference type="ARBA" id="ARBA00022842"/>
    </source>
</evidence>
<accession>A0AAU8MSJ0</accession>
<evidence type="ECO:0000256" key="1">
    <source>
        <dbReference type="ARBA" id="ARBA00001946"/>
    </source>
</evidence>
<keyword evidence="9" id="KW-0234">DNA repair</keyword>
<dbReference type="GO" id="GO:0044715">
    <property type="term" value="F:8-oxo-dGDP phosphatase activity"/>
    <property type="evidence" value="ECO:0007669"/>
    <property type="project" value="TreeGrafter"/>
</dbReference>
<keyword evidence="8" id="KW-0460">Magnesium</keyword>
<dbReference type="Pfam" id="PF00293">
    <property type="entry name" value="NUDIX"/>
    <property type="match status" value="1"/>
</dbReference>
<dbReference type="GO" id="GO:0035539">
    <property type="term" value="F:8-oxo-7,8-dihydrodeoxyguanosine triphosphate pyrophosphatase activity"/>
    <property type="evidence" value="ECO:0007669"/>
    <property type="project" value="UniProtKB-EC"/>
</dbReference>